<sequence>MSDNSAVQPPIAAKKPYTHQKHGDLREDPYFWLNERENPEVLDYLKAENTYYQAMTADSLPFQEALFSEMKGRIKEDDRSVPYKKRGYWYGVRYETGQQYPIYFRHKEELSATEEILFDVNQMAEGHDYYHLRGLSVGPDNQLITYGVDTVSRRQYQLRIKDLSGSREYPEVIENTTGSAAWSAEGNYFFYTRKDPVTLRSHQIFRHKLGTLPEEDVLVYEEKDDTYSCGVYRSKSRKYLIISSSSTLTTEFRILPTDKPLGDFKVFSPRERGIEYGIYHYQDHFYILTNKDGATNFKLMRCCEDSTNIEAWEEFISHREDVLLEDFELFKSHYVLTERKRGLNCLYICAWGDEKGQYIPFEGETYVAGCSANPDFDSTQLRYFFNTMTAPYKVIDRDLFSGEETILKEGEVQDPQFDPELYESKREWATAEDGAEVPISLVYRKDIPFNGKRPLLLYAYGSYGSTIDPHFSTTRLSLLDRGFIYAIAHVRGGEYLGRPWYEKGKLLHKINTFTDFIACGRHLIQQGYTQSEHLYAQGGSAGGLLIGAVINRAPQLFYGVIAAVPFVDVVTTMLDDSIPLTTSEYDEWGNPNEEEYYRYMKSYSPYDNVRAQEYPHMYVSTGLHDSQVQYWEPAKWVAKLRDLKTDDNLLYLDTDMEAGHGGASGRFNALKDLAKEFAFLFELEGIVE</sequence>
<dbReference type="Proteomes" id="UP000239366">
    <property type="component" value="Unassembled WGS sequence"/>
</dbReference>
<dbReference type="InterPro" id="IPR002470">
    <property type="entry name" value="Peptidase_S9A"/>
</dbReference>
<dbReference type="SUPFAM" id="SSF50993">
    <property type="entry name" value="Peptidase/esterase 'gauge' domain"/>
    <property type="match status" value="1"/>
</dbReference>
<dbReference type="GO" id="GO:0004252">
    <property type="term" value="F:serine-type endopeptidase activity"/>
    <property type="evidence" value="ECO:0007669"/>
    <property type="project" value="InterPro"/>
</dbReference>
<evidence type="ECO:0000256" key="10">
    <source>
        <dbReference type="SAM" id="MobiDB-lite"/>
    </source>
</evidence>
<evidence type="ECO:0000256" key="9">
    <source>
        <dbReference type="ARBA" id="ARBA00081187"/>
    </source>
</evidence>
<comment type="function">
    <text evidence="8">Cleaves peptide bonds on the C-terminal side of prolyl residues within peptides that are up to approximately 30 amino acids long. Has an absolute requirement for an X-Pro bond in the trans configuration immediately preceding the Pro-Y scissible bond.</text>
</comment>
<dbReference type="GO" id="GO:0042597">
    <property type="term" value="C:periplasmic space"/>
    <property type="evidence" value="ECO:0007669"/>
    <property type="project" value="UniProtKB-SubCell"/>
</dbReference>
<dbReference type="PANTHER" id="PTHR11757:SF19">
    <property type="entry name" value="PROLYL ENDOPEPTIDASE-LIKE"/>
    <property type="match status" value="1"/>
</dbReference>
<evidence type="ECO:0000259" key="12">
    <source>
        <dbReference type="Pfam" id="PF02897"/>
    </source>
</evidence>
<evidence type="ECO:0000313" key="14">
    <source>
        <dbReference type="Proteomes" id="UP000239366"/>
    </source>
</evidence>
<comment type="subcellular location">
    <subcellularLocation>
        <location evidence="1">Periplasm</location>
    </subcellularLocation>
</comment>
<dbReference type="Gene3D" id="2.130.10.120">
    <property type="entry name" value="Prolyl oligopeptidase, N-terminal domain"/>
    <property type="match status" value="1"/>
</dbReference>
<dbReference type="PRINTS" id="PR00862">
    <property type="entry name" value="PROLIGOPTASE"/>
</dbReference>
<dbReference type="GO" id="GO:0006508">
    <property type="term" value="P:proteolysis"/>
    <property type="evidence" value="ECO:0007669"/>
    <property type="project" value="UniProtKB-KW"/>
</dbReference>
<dbReference type="Pfam" id="PF00326">
    <property type="entry name" value="Peptidase_S9"/>
    <property type="match status" value="1"/>
</dbReference>
<feature type="region of interest" description="Disordered" evidence="10">
    <location>
        <begin position="1"/>
        <end position="22"/>
    </location>
</feature>
<evidence type="ECO:0000256" key="4">
    <source>
        <dbReference type="ARBA" id="ARBA00022729"/>
    </source>
</evidence>
<accession>A0A2S7TB73</accession>
<keyword evidence="6" id="KW-0378">Hydrolase</keyword>
<dbReference type="InterPro" id="IPR001375">
    <property type="entry name" value="Peptidase_S9_cat"/>
</dbReference>
<evidence type="ECO:0000256" key="6">
    <source>
        <dbReference type="ARBA" id="ARBA00022801"/>
    </source>
</evidence>
<keyword evidence="5" id="KW-0574">Periplasm</keyword>
<organism evidence="13 14">
    <name type="scientific">Aureicoccus marinus</name>
    <dbReference type="NCBI Taxonomy" id="754435"/>
    <lineage>
        <taxon>Bacteria</taxon>
        <taxon>Pseudomonadati</taxon>
        <taxon>Bacteroidota</taxon>
        <taxon>Flavobacteriia</taxon>
        <taxon>Flavobacteriales</taxon>
        <taxon>Flavobacteriaceae</taxon>
        <taxon>Aureicoccus</taxon>
    </lineage>
</organism>
<dbReference type="FunFam" id="3.40.50.1820:FF:000005">
    <property type="entry name" value="Prolyl endopeptidase"/>
    <property type="match status" value="1"/>
</dbReference>
<dbReference type="Pfam" id="PF02897">
    <property type="entry name" value="Peptidase_S9_N"/>
    <property type="match status" value="1"/>
</dbReference>
<dbReference type="SUPFAM" id="SSF53474">
    <property type="entry name" value="alpha/beta-Hydrolases"/>
    <property type="match status" value="1"/>
</dbReference>
<evidence type="ECO:0000259" key="11">
    <source>
        <dbReference type="Pfam" id="PF00326"/>
    </source>
</evidence>
<dbReference type="PANTHER" id="PTHR11757">
    <property type="entry name" value="PROTEASE FAMILY S9A OLIGOPEPTIDASE"/>
    <property type="match status" value="1"/>
</dbReference>
<name>A0A2S7TB73_9FLAO</name>
<comment type="caution">
    <text evidence="13">The sequence shown here is derived from an EMBL/GenBank/DDBJ whole genome shotgun (WGS) entry which is preliminary data.</text>
</comment>
<keyword evidence="7" id="KW-0720">Serine protease</keyword>
<proteinExistence type="inferred from homology"/>
<evidence type="ECO:0000256" key="7">
    <source>
        <dbReference type="ARBA" id="ARBA00022825"/>
    </source>
</evidence>
<dbReference type="Gene3D" id="3.40.50.1820">
    <property type="entry name" value="alpha/beta hydrolase"/>
    <property type="match status" value="1"/>
</dbReference>
<feature type="domain" description="Peptidase S9 prolyl oligopeptidase catalytic" evidence="11">
    <location>
        <begin position="469"/>
        <end position="682"/>
    </location>
</feature>
<dbReference type="InterPro" id="IPR029058">
    <property type="entry name" value="AB_hydrolase_fold"/>
</dbReference>
<evidence type="ECO:0000256" key="5">
    <source>
        <dbReference type="ARBA" id="ARBA00022764"/>
    </source>
</evidence>
<comment type="similarity">
    <text evidence="2">Belongs to the peptidase S9A family.</text>
</comment>
<gene>
    <name evidence="13" type="ORF">BST99_04545</name>
</gene>
<dbReference type="RefSeq" id="WP_105002436.1">
    <property type="nucleotide sequence ID" value="NZ_MQVX01000001.1"/>
</dbReference>
<evidence type="ECO:0000256" key="1">
    <source>
        <dbReference type="ARBA" id="ARBA00004418"/>
    </source>
</evidence>
<dbReference type="OrthoDB" id="9801421at2"/>
<evidence type="ECO:0000313" key="13">
    <source>
        <dbReference type="EMBL" id="PQJ16785.1"/>
    </source>
</evidence>
<feature type="domain" description="Peptidase S9A N-terminal" evidence="12">
    <location>
        <begin position="9"/>
        <end position="409"/>
    </location>
</feature>
<evidence type="ECO:0000256" key="8">
    <source>
        <dbReference type="ARBA" id="ARBA00060121"/>
    </source>
</evidence>
<reference evidence="14" key="1">
    <citation type="submission" date="2016-11" db="EMBL/GenBank/DDBJ databases">
        <title>Trade-off between light-utilization and light-protection in marine flavobacteria.</title>
        <authorList>
            <person name="Kumagai Y."/>
            <person name="Yoshizawa S."/>
            <person name="Kogure K."/>
        </authorList>
    </citation>
    <scope>NUCLEOTIDE SEQUENCE [LARGE SCALE GENOMIC DNA]</scope>
    <source>
        <strain evidence="14">SG-18</strain>
    </source>
</reference>
<dbReference type="InterPro" id="IPR051543">
    <property type="entry name" value="Serine_Peptidase_S9A"/>
</dbReference>
<protein>
    <recommendedName>
        <fullName evidence="9">Proline-specific endopeptidase</fullName>
    </recommendedName>
</protein>
<dbReference type="InterPro" id="IPR023302">
    <property type="entry name" value="Pept_S9A_N"/>
</dbReference>
<evidence type="ECO:0000256" key="3">
    <source>
        <dbReference type="ARBA" id="ARBA00022670"/>
    </source>
</evidence>
<keyword evidence="14" id="KW-1185">Reference proteome</keyword>
<evidence type="ECO:0000256" key="2">
    <source>
        <dbReference type="ARBA" id="ARBA00005228"/>
    </source>
</evidence>
<dbReference type="EMBL" id="MQVX01000001">
    <property type="protein sequence ID" value="PQJ16785.1"/>
    <property type="molecule type" value="Genomic_DNA"/>
</dbReference>
<keyword evidence="4" id="KW-0732">Signal</keyword>
<dbReference type="AlphaFoldDB" id="A0A2S7TB73"/>
<keyword evidence="3" id="KW-0645">Protease</keyword>